<dbReference type="InterPro" id="IPR015943">
    <property type="entry name" value="WD40/YVTN_repeat-like_dom_sf"/>
</dbReference>
<dbReference type="PANTHER" id="PTHR34512">
    <property type="entry name" value="CELL SURFACE PROTEIN"/>
    <property type="match status" value="1"/>
</dbReference>
<dbReference type="KEGG" id="hlr:HALLA_17725"/>
<evidence type="ECO:0000259" key="1">
    <source>
        <dbReference type="Pfam" id="PF13360"/>
    </source>
</evidence>
<dbReference type="STRING" id="797299.HALLA_17725"/>
<dbReference type="InterPro" id="IPR006311">
    <property type="entry name" value="TAT_signal"/>
</dbReference>
<gene>
    <name evidence="2" type="ORF">HALLA_17725</name>
</gene>
<dbReference type="Proteomes" id="UP000019024">
    <property type="component" value="Chromosome"/>
</dbReference>
<dbReference type="HOGENOM" id="CLU_675449_0_0_2"/>
<dbReference type="SUPFAM" id="SSF50998">
    <property type="entry name" value="Quinoprotein alcohol dehydrogenase-like"/>
    <property type="match status" value="1"/>
</dbReference>
<dbReference type="AlphaFoldDB" id="W0JR97"/>
<dbReference type="InterPro" id="IPR002372">
    <property type="entry name" value="PQQ_rpt_dom"/>
</dbReference>
<dbReference type="SMART" id="SM00564">
    <property type="entry name" value="PQQ"/>
    <property type="match status" value="5"/>
</dbReference>
<sequence>MTDLSSISRRRALAAFGAVATGVSGYVAGVRSADSVPDWLAGRDCAPSPLVTSPTDWAFPRHDRANTGHAPTRAGPNWPLNKAWEREWPIGDLYELMPLVVSNGVVVALMEADPRSVLLAISLADGRVRWRRAVDDARYGHVCAASGTAFVEAEVPDSPVQLAARSLGDGTAMWTDSFSSHVSQTLAAGRLLAAKRRDGDFVITASDARTGSECWRAVHDGRPGDIAVTDGRIVLPTRDYGVLALDPATGDRQWRSDAGGDTAAIVDGLVISRRFPGELKALSLVDGSTEWSVRSEHFVEGGESDDGSQYARPGFEIGAVTPEAVVYMLEVYSEYPRRLQARDFETGELLWDVGPEPTPVEFHGYSRPVVVGDDVLAIRYARREESEDIPDALLRLDIATGEELDRVTFPTDERIYPPVVANNTLLVPTEEGLIAYT</sequence>
<keyword evidence="3" id="KW-1185">Reference proteome</keyword>
<dbReference type="PROSITE" id="PS51318">
    <property type="entry name" value="TAT"/>
    <property type="match status" value="1"/>
</dbReference>
<dbReference type="EMBL" id="CP007055">
    <property type="protein sequence ID" value="AHG01139.1"/>
    <property type="molecule type" value="Genomic_DNA"/>
</dbReference>
<name>W0JR97_9EURY</name>
<dbReference type="RefSeq" id="WP_049953606.1">
    <property type="nucleotide sequence ID" value="NZ_CP007055.1"/>
</dbReference>
<dbReference type="PANTHER" id="PTHR34512:SF30">
    <property type="entry name" value="OUTER MEMBRANE PROTEIN ASSEMBLY FACTOR BAMB"/>
    <property type="match status" value="1"/>
</dbReference>
<accession>W0JR97</accession>
<dbReference type="InterPro" id="IPR011047">
    <property type="entry name" value="Quinoprotein_ADH-like_sf"/>
</dbReference>
<evidence type="ECO:0000313" key="2">
    <source>
        <dbReference type="EMBL" id="AHG01139.1"/>
    </source>
</evidence>
<reference evidence="2 3" key="1">
    <citation type="submission" date="2014-01" db="EMBL/GenBank/DDBJ databases">
        <authorList>
            <consortium name="DOE Joint Genome Institute"/>
            <person name="Anderson I."/>
            <person name="Huntemann M."/>
            <person name="Han J."/>
            <person name="Chen A."/>
            <person name="Kyrpides N."/>
            <person name="Mavromatis K."/>
            <person name="Markowitz V."/>
            <person name="Palaniappan K."/>
            <person name="Ivanova N."/>
            <person name="Schaumberg A."/>
            <person name="Pati A."/>
            <person name="Liolios K."/>
            <person name="Nordberg H.P."/>
            <person name="Cantor M.N."/>
            <person name="Hua S.X."/>
            <person name="Woyke T."/>
        </authorList>
    </citation>
    <scope>NUCLEOTIDE SEQUENCE [LARGE SCALE GENOMIC DNA]</scope>
    <source>
        <strain evidence="2 3">XH-48</strain>
    </source>
</reference>
<organism evidence="2 3">
    <name type="scientific">Halostagnicola larsenii XH-48</name>
    <dbReference type="NCBI Taxonomy" id="797299"/>
    <lineage>
        <taxon>Archaea</taxon>
        <taxon>Methanobacteriati</taxon>
        <taxon>Methanobacteriota</taxon>
        <taxon>Stenosarchaea group</taxon>
        <taxon>Halobacteria</taxon>
        <taxon>Halobacteriales</taxon>
        <taxon>Natrialbaceae</taxon>
        <taxon>Halostagnicola</taxon>
    </lineage>
</organism>
<dbReference type="eggNOG" id="arCOG02482">
    <property type="taxonomic scope" value="Archaea"/>
</dbReference>
<dbReference type="Pfam" id="PF13360">
    <property type="entry name" value="PQQ_2"/>
    <property type="match status" value="1"/>
</dbReference>
<dbReference type="Gene3D" id="2.130.10.10">
    <property type="entry name" value="YVTN repeat-like/Quinoprotein amine dehydrogenase"/>
    <property type="match status" value="1"/>
</dbReference>
<evidence type="ECO:0000313" key="3">
    <source>
        <dbReference type="Proteomes" id="UP000019024"/>
    </source>
</evidence>
<feature type="domain" description="Pyrrolo-quinoline quinone repeat" evidence="1">
    <location>
        <begin position="166"/>
        <end position="292"/>
    </location>
</feature>
<dbReference type="InterPro" id="IPR018391">
    <property type="entry name" value="PQQ_b-propeller_rpt"/>
</dbReference>
<dbReference type="OrthoDB" id="8638at2157"/>
<proteinExistence type="predicted"/>
<protein>
    <recommendedName>
        <fullName evidence="1">Pyrrolo-quinoline quinone repeat domain-containing protein</fullName>
    </recommendedName>
</protein>
<dbReference type="GeneID" id="25146242"/>